<comment type="subcellular location">
    <subcellularLocation>
        <location evidence="1">Cell outer membrane</location>
    </subcellularLocation>
</comment>
<dbReference type="EMBL" id="JAEMEF010000007">
    <property type="protein sequence ID" value="MBL7560041.1"/>
    <property type="molecule type" value="Genomic_DNA"/>
</dbReference>
<feature type="signal peptide" evidence="6">
    <location>
        <begin position="1"/>
        <end position="21"/>
    </location>
</feature>
<evidence type="ECO:0000256" key="4">
    <source>
        <dbReference type="ARBA" id="ARBA00023136"/>
    </source>
</evidence>
<evidence type="ECO:0000256" key="1">
    <source>
        <dbReference type="ARBA" id="ARBA00004442"/>
    </source>
</evidence>
<evidence type="ECO:0000313" key="10">
    <source>
        <dbReference type="Proteomes" id="UP000605013"/>
    </source>
</evidence>
<organism evidence="9 10">
    <name type="scientific">Olleya sediminilitoris</name>
    <dbReference type="NCBI Taxonomy" id="2795739"/>
    <lineage>
        <taxon>Bacteria</taxon>
        <taxon>Pseudomonadati</taxon>
        <taxon>Bacteroidota</taxon>
        <taxon>Flavobacteriia</taxon>
        <taxon>Flavobacteriales</taxon>
        <taxon>Flavobacteriaceae</taxon>
    </lineage>
</organism>
<keyword evidence="5" id="KW-0998">Cell outer membrane</keyword>
<keyword evidence="4" id="KW-0472">Membrane</keyword>
<keyword evidence="10" id="KW-1185">Reference proteome</keyword>
<protein>
    <submittedName>
        <fullName evidence="9">RagB/SusD family nutrient uptake outer membrane protein</fullName>
    </submittedName>
</protein>
<comment type="similarity">
    <text evidence="2">Belongs to the SusD family.</text>
</comment>
<dbReference type="RefSeq" id="WP_203000460.1">
    <property type="nucleotide sequence ID" value="NZ_JAEMEF010000007.1"/>
</dbReference>
<dbReference type="Pfam" id="PF14322">
    <property type="entry name" value="SusD-like_3"/>
    <property type="match status" value="1"/>
</dbReference>
<proteinExistence type="inferred from homology"/>
<evidence type="ECO:0000259" key="7">
    <source>
        <dbReference type="Pfam" id="PF07980"/>
    </source>
</evidence>
<feature type="domain" description="RagB/SusD" evidence="7">
    <location>
        <begin position="368"/>
        <end position="496"/>
    </location>
</feature>
<feature type="domain" description="SusD-like N-terminal" evidence="8">
    <location>
        <begin position="116"/>
        <end position="246"/>
    </location>
</feature>
<evidence type="ECO:0000256" key="3">
    <source>
        <dbReference type="ARBA" id="ARBA00022729"/>
    </source>
</evidence>
<evidence type="ECO:0000259" key="8">
    <source>
        <dbReference type="Pfam" id="PF14322"/>
    </source>
</evidence>
<evidence type="ECO:0000256" key="2">
    <source>
        <dbReference type="ARBA" id="ARBA00006275"/>
    </source>
</evidence>
<evidence type="ECO:0000256" key="6">
    <source>
        <dbReference type="SAM" id="SignalP"/>
    </source>
</evidence>
<accession>A0ABS1WLM9</accession>
<reference evidence="9 10" key="1">
    <citation type="submission" date="2020-12" db="EMBL/GenBank/DDBJ databases">
        <title>Olleya sediminilitoris sp. nov., isolated from a tidal flat.</title>
        <authorList>
            <person name="Park S."/>
            <person name="Yoon J.-H."/>
        </authorList>
    </citation>
    <scope>NUCLEOTIDE SEQUENCE [LARGE SCALE GENOMIC DNA]</scope>
    <source>
        <strain evidence="9 10">YSTF-M6</strain>
    </source>
</reference>
<dbReference type="Pfam" id="PF07980">
    <property type="entry name" value="SusD_RagB"/>
    <property type="match status" value="1"/>
</dbReference>
<evidence type="ECO:0000313" key="9">
    <source>
        <dbReference type="EMBL" id="MBL7560041.1"/>
    </source>
</evidence>
<dbReference type="SUPFAM" id="SSF48452">
    <property type="entry name" value="TPR-like"/>
    <property type="match status" value="1"/>
</dbReference>
<dbReference type="InterPro" id="IPR033985">
    <property type="entry name" value="SusD-like_N"/>
</dbReference>
<dbReference type="Proteomes" id="UP000605013">
    <property type="component" value="Unassembled WGS sequence"/>
</dbReference>
<evidence type="ECO:0000256" key="5">
    <source>
        <dbReference type="ARBA" id="ARBA00023237"/>
    </source>
</evidence>
<sequence length="501" mass="55819">MKKILKIAFVSSLMLSITGCSDDLLDNTGVSGTSQPTQFLTSDQLAEGAETNLAIPAAFINGLYAQMIQAGSGGTTNHDDFGHKSYDVFGDMLSGDMALSNSTFGWYRAEITEFQAPLDFTRARNRMVWRYYYRIVRSANTVIENLGGNNAIPEIEENKYAMGQAKAMRAHSYFYLTQYFQKEYNASEEILPLYTEPQNQNLPKSTAEQVYDLMENDLTEAIELLDGFNRAAKNQVNQDVAKAILAYVLGAKGGRDVDVASLTNDVINSGNYSMLASGDVTNCFCDVNNPSWMWGIDVTENNGLGLISWWGQIDQFSYSYAWAGDYKAIDADLYDAIPNNDFRKAQFINNPTNDRHLQPAGKFYASGSIGGTSQVVTADYVYMRVEEMYLLNAEANAKLGFDGPARTSLKALLDNRLTDASYVDALSGQALQDEIYLQTRIELWGEGKSFLAMKRNKATTQRGDNHLSFVGEAIDYNDERMQFEIPQDEIQNNPFLGSQNQ</sequence>
<gene>
    <name evidence="9" type="ORF">JAO71_09520</name>
</gene>
<feature type="chain" id="PRO_5046777326" evidence="6">
    <location>
        <begin position="22"/>
        <end position="501"/>
    </location>
</feature>
<dbReference type="InterPro" id="IPR012944">
    <property type="entry name" value="SusD_RagB_dom"/>
</dbReference>
<name>A0ABS1WLM9_9FLAO</name>
<dbReference type="PROSITE" id="PS51257">
    <property type="entry name" value="PROKAR_LIPOPROTEIN"/>
    <property type="match status" value="1"/>
</dbReference>
<dbReference type="Gene3D" id="1.25.40.390">
    <property type="match status" value="1"/>
</dbReference>
<keyword evidence="3 6" id="KW-0732">Signal</keyword>
<dbReference type="InterPro" id="IPR011990">
    <property type="entry name" value="TPR-like_helical_dom_sf"/>
</dbReference>
<comment type="caution">
    <text evidence="9">The sequence shown here is derived from an EMBL/GenBank/DDBJ whole genome shotgun (WGS) entry which is preliminary data.</text>
</comment>